<evidence type="ECO:0000259" key="2">
    <source>
        <dbReference type="PROSITE" id="PS50829"/>
    </source>
</evidence>
<dbReference type="EMBL" id="JADCNL010000001">
    <property type="protein sequence ID" value="KAG0497775.1"/>
    <property type="molecule type" value="Genomic_DNA"/>
</dbReference>
<gene>
    <name evidence="3" type="ORF">HPP92_002466</name>
</gene>
<evidence type="ECO:0000313" key="4">
    <source>
        <dbReference type="Proteomes" id="UP000636800"/>
    </source>
</evidence>
<dbReference type="Pfam" id="PF02213">
    <property type="entry name" value="GYF"/>
    <property type="match status" value="1"/>
</dbReference>
<dbReference type="PROSITE" id="PS50829">
    <property type="entry name" value="GYF"/>
    <property type="match status" value="1"/>
</dbReference>
<dbReference type="AlphaFoldDB" id="A0A835S002"/>
<dbReference type="InterPro" id="IPR003169">
    <property type="entry name" value="GYF"/>
</dbReference>
<accession>A0A835S002</accession>
<evidence type="ECO:0000256" key="1">
    <source>
        <dbReference type="SAM" id="MobiDB-lite"/>
    </source>
</evidence>
<dbReference type="PANTHER" id="PTHR46695">
    <property type="entry name" value="ZINC FINGER CCCH DOMAIN-CONTAINING PROTEIN 44-RELATED"/>
    <property type="match status" value="1"/>
</dbReference>
<protein>
    <recommendedName>
        <fullName evidence="2">GYF domain-containing protein</fullName>
    </recommendedName>
</protein>
<dbReference type="SUPFAM" id="SSF55277">
    <property type="entry name" value="GYF domain"/>
    <property type="match status" value="1"/>
</dbReference>
<dbReference type="Gene3D" id="3.30.1490.40">
    <property type="match status" value="1"/>
</dbReference>
<dbReference type="InterPro" id="IPR035445">
    <property type="entry name" value="GYF-like_dom_sf"/>
</dbReference>
<name>A0A835S002_VANPL</name>
<feature type="domain" description="GYF" evidence="2">
    <location>
        <begin position="116"/>
        <end position="168"/>
    </location>
</feature>
<organism evidence="3 4">
    <name type="scientific">Vanilla planifolia</name>
    <name type="common">Vanilla</name>
    <dbReference type="NCBI Taxonomy" id="51239"/>
    <lineage>
        <taxon>Eukaryota</taxon>
        <taxon>Viridiplantae</taxon>
        <taxon>Streptophyta</taxon>
        <taxon>Embryophyta</taxon>
        <taxon>Tracheophyta</taxon>
        <taxon>Spermatophyta</taxon>
        <taxon>Magnoliopsida</taxon>
        <taxon>Liliopsida</taxon>
        <taxon>Asparagales</taxon>
        <taxon>Orchidaceae</taxon>
        <taxon>Vanilloideae</taxon>
        <taxon>Vanilleae</taxon>
        <taxon>Vanilla</taxon>
    </lineage>
</organism>
<dbReference type="OrthoDB" id="10267381at2759"/>
<keyword evidence="4" id="KW-1185">Reference proteome</keyword>
<reference evidence="3 4" key="1">
    <citation type="journal article" date="2020" name="Nat. Food">
        <title>A phased Vanilla planifolia genome enables genetic improvement of flavour and production.</title>
        <authorList>
            <person name="Hasing T."/>
            <person name="Tang H."/>
            <person name="Brym M."/>
            <person name="Khazi F."/>
            <person name="Huang T."/>
            <person name="Chambers A.H."/>
        </authorList>
    </citation>
    <scope>NUCLEOTIDE SEQUENCE [LARGE SCALE GENOMIC DNA]</scope>
    <source>
        <tissue evidence="3">Leaf</tissue>
    </source>
</reference>
<dbReference type="CDD" id="cd00072">
    <property type="entry name" value="GYF"/>
    <property type="match status" value="1"/>
</dbReference>
<dbReference type="SMART" id="SM00444">
    <property type="entry name" value="GYF"/>
    <property type="match status" value="1"/>
</dbReference>
<sequence length="191" mass="21828">MYPLLFLRECVEKLQLLNAPEEHTRRLNEVPDVHTDPKMDPSYESPEDERGQDEIAQDPDFASQEKNIEPMMTSIENPSPNVEAKSSAVEPKAQNEQQSEISPAKDATGFVVDENEKIWHYKDPSGKIQGPFTMAQLRKWSKHFPNNLRTWRKSEQQEDSILLTDALAGNSKRTYLSGFLDLPTQLNSQSQ</sequence>
<dbReference type="PANTHER" id="PTHR46695:SF5">
    <property type="entry name" value="RNA POLYMERASE-ASSOCIATED PROTEIN RTF1 HOMOLOG"/>
    <property type="match status" value="1"/>
</dbReference>
<comment type="caution">
    <text evidence="3">The sequence shown here is derived from an EMBL/GenBank/DDBJ whole genome shotgun (WGS) entry which is preliminary data.</text>
</comment>
<dbReference type="Proteomes" id="UP000636800">
    <property type="component" value="Chromosome 1"/>
</dbReference>
<feature type="region of interest" description="Disordered" evidence="1">
    <location>
        <begin position="25"/>
        <end position="107"/>
    </location>
</feature>
<evidence type="ECO:0000313" key="3">
    <source>
        <dbReference type="EMBL" id="KAG0497775.1"/>
    </source>
</evidence>
<feature type="compositionally biased region" description="Basic and acidic residues" evidence="1">
    <location>
        <begin position="25"/>
        <end position="41"/>
    </location>
</feature>
<proteinExistence type="predicted"/>